<accession>L8JS28</accession>
<dbReference type="AlphaFoldDB" id="L8JS28"/>
<organism evidence="1 2">
    <name type="scientific">Fulvivirga imtechensis AK7</name>
    <dbReference type="NCBI Taxonomy" id="1237149"/>
    <lineage>
        <taxon>Bacteria</taxon>
        <taxon>Pseudomonadati</taxon>
        <taxon>Bacteroidota</taxon>
        <taxon>Cytophagia</taxon>
        <taxon>Cytophagales</taxon>
        <taxon>Fulvivirgaceae</taxon>
        <taxon>Fulvivirga</taxon>
    </lineage>
</organism>
<name>L8JS28_9BACT</name>
<keyword evidence="2" id="KW-1185">Reference proteome</keyword>
<proteinExistence type="predicted"/>
<protein>
    <submittedName>
        <fullName evidence="1">Uncharacterized protein</fullName>
    </submittedName>
</protein>
<comment type="caution">
    <text evidence="1">The sequence shown here is derived from an EMBL/GenBank/DDBJ whole genome shotgun (WGS) entry which is preliminary data.</text>
</comment>
<evidence type="ECO:0000313" key="1">
    <source>
        <dbReference type="EMBL" id="ELR71670.1"/>
    </source>
</evidence>
<reference evidence="1 2" key="1">
    <citation type="submission" date="2012-12" db="EMBL/GenBank/DDBJ databases">
        <title>Genome assembly of Fulvivirga imtechensis AK7.</title>
        <authorList>
            <person name="Nupur N."/>
            <person name="Khatri I."/>
            <person name="Kumar R."/>
            <person name="Subramanian S."/>
            <person name="Pinnaka A."/>
        </authorList>
    </citation>
    <scope>NUCLEOTIDE SEQUENCE [LARGE SCALE GENOMIC DNA]</scope>
    <source>
        <strain evidence="1 2">AK7</strain>
    </source>
</reference>
<dbReference type="Proteomes" id="UP000011135">
    <property type="component" value="Unassembled WGS sequence"/>
</dbReference>
<evidence type="ECO:0000313" key="2">
    <source>
        <dbReference type="Proteomes" id="UP000011135"/>
    </source>
</evidence>
<sequence>MLFRTGPSVYSFDFSGPQLFCLIRIGAFLETLIKKAGSMSRLQT</sequence>
<gene>
    <name evidence="1" type="ORF">C900_02406</name>
</gene>
<dbReference type="EMBL" id="AMZN01000034">
    <property type="protein sequence ID" value="ELR71670.1"/>
    <property type="molecule type" value="Genomic_DNA"/>
</dbReference>